<dbReference type="NCBIfam" id="TIGR03083">
    <property type="entry name" value="maleylpyruvate isomerase family mycothiol-dependent enzyme"/>
    <property type="match status" value="1"/>
</dbReference>
<protein>
    <submittedName>
        <fullName evidence="2">TIGR03085 family protein</fullName>
    </submittedName>
</protein>
<name>A0A7Y7LXY6_9MICC</name>
<reference evidence="2 3" key="1">
    <citation type="submission" date="2020-02" db="EMBL/GenBank/DDBJ databases">
        <title>Genome sequence of strain AETb3-4.</title>
        <authorList>
            <person name="Gao J."/>
            <person name="Zhang X."/>
        </authorList>
    </citation>
    <scope>NUCLEOTIDE SEQUENCE [LARGE SCALE GENOMIC DNA]</scope>
    <source>
        <strain evidence="2 3">AETb3-4</strain>
    </source>
</reference>
<dbReference type="InterPro" id="IPR017519">
    <property type="entry name" value="CHP03085"/>
</dbReference>
<dbReference type="InterPro" id="IPR034660">
    <property type="entry name" value="DinB/YfiT-like"/>
</dbReference>
<proteinExistence type="predicted"/>
<dbReference type="RefSeq" id="WP_176633205.1">
    <property type="nucleotide sequence ID" value="NZ_JAAMFM010000001.1"/>
</dbReference>
<sequence>MRWMDTERLALVETFRAVDPDAPTLCEGWTVRRLLAHLVMREHAPLKRLLDDAARPEPGTEKRLGQYVSAAGSPAGYAALVQRFAAGTGAANPMTWLGDSVQLVEYVIHHEDVRRGTGDNTPRVLPEGQLDALWAKLPLMARIAYLRSPVGVTIAAKNRPAVPVRKGRGTVLVTGDPVEMALYVSGRRRAATVDVTGSEANLAAFREWAARR</sequence>
<dbReference type="SUPFAM" id="SSF109854">
    <property type="entry name" value="DinB/YfiT-like putative metalloenzymes"/>
    <property type="match status" value="1"/>
</dbReference>
<evidence type="ECO:0000259" key="1">
    <source>
        <dbReference type="Pfam" id="PF11716"/>
    </source>
</evidence>
<evidence type="ECO:0000313" key="3">
    <source>
        <dbReference type="Proteomes" id="UP000543556"/>
    </source>
</evidence>
<comment type="caution">
    <text evidence="2">The sequence shown here is derived from an EMBL/GenBank/DDBJ whole genome shotgun (WGS) entry which is preliminary data.</text>
</comment>
<organism evidence="2 3">
    <name type="scientific">Arthrobacter wenxiniae</name>
    <dbReference type="NCBI Taxonomy" id="2713570"/>
    <lineage>
        <taxon>Bacteria</taxon>
        <taxon>Bacillati</taxon>
        <taxon>Actinomycetota</taxon>
        <taxon>Actinomycetes</taxon>
        <taxon>Micrococcales</taxon>
        <taxon>Micrococcaceae</taxon>
        <taxon>Arthrobacter</taxon>
    </lineage>
</organism>
<dbReference type="GO" id="GO:0046872">
    <property type="term" value="F:metal ion binding"/>
    <property type="evidence" value="ECO:0007669"/>
    <property type="project" value="InterPro"/>
</dbReference>
<accession>A0A7Y7LXY6</accession>
<dbReference type="NCBIfam" id="TIGR03085">
    <property type="entry name" value="TIGR03085 family metal-binding protein"/>
    <property type="match status" value="1"/>
</dbReference>
<evidence type="ECO:0000313" key="2">
    <source>
        <dbReference type="EMBL" id="NVM93474.1"/>
    </source>
</evidence>
<dbReference type="Gene3D" id="1.20.120.450">
    <property type="entry name" value="dinb family like domain"/>
    <property type="match status" value="1"/>
</dbReference>
<feature type="domain" description="Mycothiol-dependent maleylpyruvate isomerase metal-binding" evidence="1">
    <location>
        <begin position="9"/>
        <end position="91"/>
    </location>
</feature>
<dbReference type="Proteomes" id="UP000543556">
    <property type="component" value="Unassembled WGS sequence"/>
</dbReference>
<dbReference type="AlphaFoldDB" id="A0A7Y7LXY6"/>
<gene>
    <name evidence="2" type="ORF">G6034_00865</name>
</gene>
<dbReference type="EMBL" id="JAAMFM010000001">
    <property type="protein sequence ID" value="NVM93474.1"/>
    <property type="molecule type" value="Genomic_DNA"/>
</dbReference>
<keyword evidence="3" id="KW-1185">Reference proteome</keyword>
<dbReference type="Pfam" id="PF11716">
    <property type="entry name" value="MDMPI_N"/>
    <property type="match status" value="1"/>
</dbReference>
<dbReference type="InterPro" id="IPR024344">
    <property type="entry name" value="MDMPI_metal-binding"/>
</dbReference>
<dbReference type="InterPro" id="IPR017517">
    <property type="entry name" value="Maleyloyr_isom"/>
</dbReference>